<evidence type="ECO:0000259" key="4">
    <source>
        <dbReference type="PROSITE" id="PS50011"/>
    </source>
</evidence>
<dbReference type="GO" id="GO:0004672">
    <property type="term" value="F:protein kinase activity"/>
    <property type="evidence" value="ECO:0007669"/>
    <property type="project" value="InterPro"/>
</dbReference>
<name>A0A836GCH4_9TRYP</name>
<evidence type="ECO:0000256" key="3">
    <source>
        <dbReference type="SAM" id="MobiDB-lite"/>
    </source>
</evidence>
<evidence type="ECO:0000313" key="6">
    <source>
        <dbReference type="Proteomes" id="UP000673552"/>
    </source>
</evidence>
<dbReference type="Gene3D" id="1.10.510.10">
    <property type="entry name" value="Transferase(Phosphotransferase) domain 1"/>
    <property type="match status" value="1"/>
</dbReference>
<dbReference type="PANTHER" id="PTHR24055">
    <property type="entry name" value="MITOGEN-ACTIVATED PROTEIN KINASE"/>
    <property type="match status" value="1"/>
</dbReference>
<keyword evidence="1" id="KW-0547">Nucleotide-binding</keyword>
<dbReference type="OrthoDB" id="5979581at2759"/>
<dbReference type="InterPro" id="IPR050117">
    <property type="entry name" value="MAPK"/>
</dbReference>
<dbReference type="Proteomes" id="UP000673552">
    <property type="component" value="Unassembled WGS sequence"/>
</dbReference>
<feature type="domain" description="Protein kinase" evidence="4">
    <location>
        <begin position="82"/>
        <end position="545"/>
    </location>
</feature>
<gene>
    <name evidence="5" type="ORF">LSCM1_03795</name>
</gene>
<dbReference type="KEGG" id="lmat:92513840"/>
<dbReference type="InterPro" id="IPR000719">
    <property type="entry name" value="Prot_kinase_dom"/>
</dbReference>
<comment type="caution">
    <text evidence="5">The sequence shown here is derived from an EMBL/GenBank/DDBJ whole genome shotgun (WGS) entry which is preliminary data.</text>
</comment>
<feature type="region of interest" description="Disordered" evidence="3">
    <location>
        <begin position="288"/>
        <end position="317"/>
    </location>
</feature>
<protein>
    <recommendedName>
        <fullName evidence="4">Protein kinase domain-containing protein</fullName>
    </recommendedName>
</protein>
<proteinExistence type="predicted"/>
<dbReference type="EMBL" id="JAFEUZ010000030">
    <property type="protein sequence ID" value="KAG5472396.1"/>
    <property type="molecule type" value="Genomic_DNA"/>
</dbReference>
<dbReference type="SMART" id="SM00220">
    <property type="entry name" value="S_TKc"/>
    <property type="match status" value="1"/>
</dbReference>
<dbReference type="Pfam" id="PF00069">
    <property type="entry name" value="Pkinase"/>
    <property type="match status" value="1"/>
</dbReference>
<reference evidence="6" key="2">
    <citation type="journal article" date="2021" name="Sci. Data">
        <title>Chromosome-scale genome sequencing, assembly and annotation of six genomes from subfamily Leishmaniinae.</title>
        <authorList>
            <person name="Almutairi H."/>
            <person name="Urbaniak M.D."/>
            <person name="Bates M.D."/>
            <person name="Jariyapan N."/>
            <person name="Kwakye-Nuako G."/>
            <person name="Thomaz Soccol V."/>
            <person name="Al-Salem W.S."/>
            <person name="Dillon R.J."/>
            <person name="Bates P.A."/>
            <person name="Gatherer D."/>
        </authorList>
    </citation>
    <scope>NUCLEOTIDE SEQUENCE [LARGE SCALE GENOMIC DNA]</scope>
</reference>
<organism evidence="5 6">
    <name type="scientific">Leishmania martiniquensis</name>
    <dbReference type="NCBI Taxonomy" id="1580590"/>
    <lineage>
        <taxon>Eukaryota</taxon>
        <taxon>Discoba</taxon>
        <taxon>Euglenozoa</taxon>
        <taxon>Kinetoplastea</taxon>
        <taxon>Metakinetoplastina</taxon>
        <taxon>Trypanosomatida</taxon>
        <taxon>Trypanosomatidae</taxon>
        <taxon>Leishmaniinae</taxon>
        <taxon>Leishmania</taxon>
    </lineage>
</organism>
<dbReference type="SUPFAM" id="SSF56112">
    <property type="entry name" value="Protein kinase-like (PK-like)"/>
    <property type="match status" value="1"/>
</dbReference>
<dbReference type="FunFam" id="1.10.510.10:FF:001558">
    <property type="entry name" value="Protein kinase, putative"/>
    <property type="match status" value="1"/>
</dbReference>
<dbReference type="PROSITE" id="PS50011">
    <property type="entry name" value="PROTEIN_KINASE_DOM"/>
    <property type="match status" value="1"/>
</dbReference>
<dbReference type="InterPro" id="IPR011009">
    <property type="entry name" value="Kinase-like_dom_sf"/>
</dbReference>
<keyword evidence="6" id="KW-1185">Reference proteome</keyword>
<sequence length="627" mass="66501">MAHLFVGDLGAVAAALPTADRDSVSPAWSIYDDCLCVASQDGEMEDSQVEEGGASSSVATMPRRLPFISDPLPFMTLKGSQVKKNAPIRRGAQGAVYSALDAAAGTLAEDHNAQKLTLGDGCGECQGEEERSGGGQCPARRGRHVAVKRIFIQASDFGARDISSTVLREVTLHRFVSEKQALSLAGVSAPCSNAAAFATTARTEDARGRVLGDLIDESARAVHLYRVVEAPHKEMCLVMELAATNLEQVVFPHGPRGAPKSDGAGGYRRKTGMVSLFGVSSSTGADGALSLSSAPSSTRPNTATAAEGPQTSAPSSQQFQMPLVRYVMRRLLRLVCFLHETCGVVHRDLKLSNVLVTKDAGLRLGDFGSARFLPPLRSEAKTGTDSSLSVTESRAAPAGVREQIPCTPPSMRTTLHYRPPEALLGDPLCRTAADVWALGVMFAQLLLQKSLFHASSELDLLGAIQKLLGVPTYSAPPLWPAAPSVPGSPRGGPFAAQAAAPQASLPYKFHSGIVPADGLDLLSRMLHHQPECRIAVRDALQHPFLNLKGGSATATHDDDERGRVLWEERVAAVLREQAAGHTRGMGGGGGRWPMFVGLADNEDEEDEEVDEGGVAPLCNQLSEYSSY</sequence>
<evidence type="ECO:0000256" key="1">
    <source>
        <dbReference type="ARBA" id="ARBA00022741"/>
    </source>
</evidence>
<dbReference type="AlphaFoldDB" id="A0A836GCH4"/>
<keyword evidence="2" id="KW-0067">ATP-binding</keyword>
<dbReference type="GO" id="GO:0005524">
    <property type="term" value="F:ATP binding"/>
    <property type="evidence" value="ECO:0007669"/>
    <property type="project" value="UniProtKB-KW"/>
</dbReference>
<evidence type="ECO:0000256" key="2">
    <source>
        <dbReference type="ARBA" id="ARBA00022840"/>
    </source>
</evidence>
<evidence type="ECO:0000313" key="5">
    <source>
        <dbReference type="EMBL" id="KAG5472396.1"/>
    </source>
</evidence>
<dbReference type="InterPro" id="IPR008271">
    <property type="entry name" value="Ser/Thr_kinase_AS"/>
</dbReference>
<dbReference type="RefSeq" id="XP_067176696.1">
    <property type="nucleotide sequence ID" value="XM_067321328.1"/>
</dbReference>
<reference evidence="6" key="1">
    <citation type="journal article" date="2021" name="Microbiol. Resour. Announc.">
        <title>LGAAP: Leishmaniinae Genome Assembly and Annotation Pipeline.</title>
        <authorList>
            <person name="Almutairi H."/>
            <person name="Urbaniak M.D."/>
            <person name="Bates M.D."/>
            <person name="Jariyapan N."/>
            <person name="Kwakye-Nuako G."/>
            <person name="Thomaz-Soccol V."/>
            <person name="Al-Salem W.S."/>
            <person name="Dillon R.J."/>
            <person name="Bates P.A."/>
            <person name="Gatherer D."/>
        </authorList>
    </citation>
    <scope>NUCLEOTIDE SEQUENCE [LARGE SCALE GENOMIC DNA]</scope>
</reference>
<accession>A0A836GCH4</accession>
<dbReference type="GeneID" id="92513840"/>
<dbReference type="PROSITE" id="PS00108">
    <property type="entry name" value="PROTEIN_KINASE_ST"/>
    <property type="match status" value="1"/>
</dbReference>